<organism evidence="1 2">
    <name type="scientific">Coniosporium uncinatum</name>
    <dbReference type="NCBI Taxonomy" id="93489"/>
    <lineage>
        <taxon>Eukaryota</taxon>
        <taxon>Fungi</taxon>
        <taxon>Dikarya</taxon>
        <taxon>Ascomycota</taxon>
        <taxon>Pezizomycotina</taxon>
        <taxon>Dothideomycetes</taxon>
        <taxon>Dothideomycetes incertae sedis</taxon>
        <taxon>Coniosporium</taxon>
    </lineage>
</organism>
<proteinExistence type="predicted"/>
<protein>
    <submittedName>
        <fullName evidence="1">Uncharacterized protein</fullName>
    </submittedName>
</protein>
<evidence type="ECO:0000313" key="1">
    <source>
        <dbReference type="EMBL" id="KAK3081171.1"/>
    </source>
</evidence>
<keyword evidence="2" id="KW-1185">Reference proteome</keyword>
<comment type="caution">
    <text evidence="1">The sequence shown here is derived from an EMBL/GenBank/DDBJ whole genome shotgun (WGS) entry which is preliminary data.</text>
</comment>
<dbReference type="Proteomes" id="UP001186974">
    <property type="component" value="Unassembled WGS sequence"/>
</dbReference>
<accession>A0ACC3DWU0</accession>
<name>A0ACC3DWU0_9PEZI</name>
<sequence length="223" mass="22127">MKVTFFAAAGLATMAAAASSHATVVIRETPDGNAAPVDFAVDLNVLTPLGNLTTTAMKVLSAENVDINSIKCRGYKDNQGTVFATDEFTNTRQADIVTNPVVVAAVICNGSVQVPGRAHNGTSGSTTTITVPVSTMTSGDLTSTIFSTVTGLSTGFASANLTTVTTRASNSATGTPMPPTSSPTPSQSAAPAPDAAGVASGVTASMSLAGSALIAAAGFAILL</sequence>
<dbReference type="EMBL" id="JAWDJW010000257">
    <property type="protein sequence ID" value="KAK3081171.1"/>
    <property type="molecule type" value="Genomic_DNA"/>
</dbReference>
<gene>
    <name evidence="1" type="ORF">LTS18_009483</name>
</gene>
<reference evidence="1" key="1">
    <citation type="submission" date="2024-09" db="EMBL/GenBank/DDBJ databases">
        <title>Black Yeasts Isolated from many extreme environments.</title>
        <authorList>
            <person name="Coleine C."/>
            <person name="Stajich J.E."/>
            <person name="Selbmann L."/>
        </authorList>
    </citation>
    <scope>NUCLEOTIDE SEQUENCE</scope>
    <source>
        <strain evidence="1">CCFEE 5737</strain>
    </source>
</reference>
<evidence type="ECO:0000313" key="2">
    <source>
        <dbReference type="Proteomes" id="UP001186974"/>
    </source>
</evidence>